<evidence type="ECO:0000259" key="1">
    <source>
        <dbReference type="Pfam" id="PF13417"/>
    </source>
</evidence>
<dbReference type="InterPro" id="IPR036249">
    <property type="entry name" value="Thioredoxin-like_sf"/>
</dbReference>
<dbReference type="InterPro" id="IPR036282">
    <property type="entry name" value="Glutathione-S-Trfase_C_sf"/>
</dbReference>
<dbReference type="EMBL" id="UINC01000414">
    <property type="protein sequence ID" value="SUZ54899.1"/>
    <property type="molecule type" value="Genomic_DNA"/>
</dbReference>
<dbReference type="AlphaFoldDB" id="A0A381NKK8"/>
<dbReference type="PANTHER" id="PTHR12289">
    <property type="entry name" value="METAXIN RELATED"/>
    <property type="match status" value="1"/>
</dbReference>
<accession>A0A381NKK8</accession>
<dbReference type="InterPro" id="IPR050931">
    <property type="entry name" value="Mito_Protein_Transport_Metaxin"/>
</dbReference>
<feature type="domain" description="GST N-terminal" evidence="1">
    <location>
        <begin position="24"/>
        <end position="96"/>
    </location>
</feature>
<protein>
    <recommendedName>
        <fullName evidence="1">GST N-terminal domain-containing protein</fullName>
    </recommendedName>
</protein>
<dbReference type="Pfam" id="PF13417">
    <property type="entry name" value="GST_N_3"/>
    <property type="match status" value="1"/>
</dbReference>
<gene>
    <name evidence="2" type="ORF">METZ01_LOCUS7753</name>
</gene>
<dbReference type="SUPFAM" id="SSF52833">
    <property type="entry name" value="Thioredoxin-like"/>
    <property type="match status" value="1"/>
</dbReference>
<name>A0A381NKK8_9ZZZZ</name>
<dbReference type="Gene3D" id="3.40.30.10">
    <property type="entry name" value="Glutaredoxin"/>
    <property type="match status" value="1"/>
</dbReference>
<dbReference type="CDD" id="cd00299">
    <property type="entry name" value="GST_C_family"/>
    <property type="match status" value="1"/>
</dbReference>
<evidence type="ECO:0000313" key="2">
    <source>
        <dbReference type="EMBL" id="SUZ54899.1"/>
    </source>
</evidence>
<dbReference type="PANTHER" id="PTHR12289:SF67">
    <property type="match status" value="1"/>
</dbReference>
<dbReference type="GO" id="GO:0005737">
    <property type="term" value="C:cytoplasm"/>
    <property type="evidence" value="ECO:0007669"/>
    <property type="project" value="TreeGrafter"/>
</dbReference>
<organism evidence="2">
    <name type="scientific">marine metagenome</name>
    <dbReference type="NCBI Taxonomy" id="408172"/>
    <lineage>
        <taxon>unclassified sequences</taxon>
        <taxon>metagenomes</taxon>
        <taxon>ecological metagenomes</taxon>
    </lineage>
</organism>
<dbReference type="Pfam" id="PF13410">
    <property type="entry name" value="GST_C_2"/>
    <property type="match status" value="1"/>
</dbReference>
<dbReference type="Gene3D" id="1.20.1050.10">
    <property type="match status" value="2"/>
</dbReference>
<proteinExistence type="predicted"/>
<dbReference type="CDD" id="cd00570">
    <property type="entry name" value="GST_N_family"/>
    <property type="match status" value="1"/>
</dbReference>
<reference evidence="2" key="1">
    <citation type="submission" date="2018-05" db="EMBL/GenBank/DDBJ databases">
        <authorList>
            <person name="Lanie J.A."/>
            <person name="Ng W.-L."/>
            <person name="Kazmierczak K.M."/>
            <person name="Andrzejewski T.M."/>
            <person name="Davidsen T.M."/>
            <person name="Wayne K.J."/>
            <person name="Tettelin H."/>
            <person name="Glass J.I."/>
            <person name="Rusch D."/>
            <person name="Podicherti R."/>
            <person name="Tsui H.-C.T."/>
            <person name="Winkler M.E."/>
        </authorList>
    </citation>
    <scope>NUCLEOTIDE SEQUENCE</scope>
</reference>
<sequence length="357" mass="41537">MNQTGYYVQLIIGGNHMSEKYRIFGAELSPYSVKTRSYFRYKNIPHKWVVRSPANADEFQKYARLPIVPLIITPEKEGIQDSTPIMDKMEEFFPEPKSNPDDEILKFISILLEEYSDEWGNKHMFHYRWKAEVDQISASRRIAETNLPIYIKFLPVVNTLMKNKIAKTVKERMSDRLWVIGSNENTEDQITSSFHNLLSKLSAHLKDRKYIFGDKPSYADFGLWGQIYNSWTDPTPRKFIEKDYADLLPWIDRMLNPKDEGSYESWDSLSNTLMPILKEEVGEIFLPWTSEITASMSEGKEELSVMIKGKEFTHSIGGPQKYHVKSLAVLKSKFDTFKGNQTLENILTEANCLRFLQ</sequence>
<dbReference type="SUPFAM" id="SSF47616">
    <property type="entry name" value="GST C-terminal domain-like"/>
    <property type="match status" value="1"/>
</dbReference>
<dbReference type="InterPro" id="IPR004045">
    <property type="entry name" value="Glutathione_S-Trfase_N"/>
</dbReference>